<feature type="domain" description="UEV" evidence="1">
    <location>
        <begin position="2"/>
        <end position="94"/>
    </location>
</feature>
<proteinExistence type="predicted"/>
<dbReference type="InterPro" id="IPR052070">
    <property type="entry name" value="ESCRT-I_UEV_domain"/>
</dbReference>
<dbReference type="SUPFAM" id="SSF54495">
    <property type="entry name" value="UBC-like"/>
    <property type="match status" value="1"/>
</dbReference>
<dbReference type="Ensembl" id="ENSCAFT00020007642.1">
    <property type="protein sequence ID" value="ENSCAFP00020006615.1"/>
    <property type="gene ID" value="ENSCAFG00020005359.1"/>
</dbReference>
<accession>A0A8C0JX44</accession>
<organism evidence="2 3">
    <name type="scientific">Canis lupus dingo</name>
    <name type="common">dingo</name>
    <dbReference type="NCBI Taxonomy" id="286419"/>
    <lineage>
        <taxon>Eukaryota</taxon>
        <taxon>Metazoa</taxon>
        <taxon>Chordata</taxon>
        <taxon>Craniata</taxon>
        <taxon>Vertebrata</taxon>
        <taxon>Euteleostomi</taxon>
        <taxon>Mammalia</taxon>
        <taxon>Eutheria</taxon>
        <taxon>Laurasiatheria</taxon>
        <taxon>Carnivora</taxon>
        <taxon>Caniformia</taxon>
        <taxon>Canidae</taxon>
        <taxon>Canis</taxon>
    </lineage>
</organism>
<protein>
    <recommendedName>
        <fullName evidence="1">UEV domain-containing protein</fullName>
    </recommendedName>
</protein>
<dbReference type="InterPro" id="IPR008883">
    <property type="entry name" value="UEV_N"/>
</dbReference>
<dbReference type="Pfam" id="PF05743">
    <property type="entry name" value="UEV"/>
    <property type="match status" value="1"/>
</dbReference>
<dbReference type="GeneTree" id="ENSGT00940000153903"/>
<dbReference type="GO" id="GO:0043130">
    <property type="term" value="F:ubiquitin binding"/>
    <property type="evidence" value="ECO:0007669"/>
    <property type="project" value="TreeGrafter"/>
</dbReference>
<evidence type="ECO:0000259" key="1">
    <source>
        <dbReference type="PROSITE" id="PS51322"/>
    </source>
</evidence>
<dbReference type="GO" id="GO:0015031">
    <property type="term" value="P:protein transport"/>
    <property type="evidence" value="ECO:0007669"/>
    <property type="project" value="InterPro"/>
</dbReference>
<evidence type="ECO:0000313" key="3">
    <source>
        <dbReference type="Proteomes" id="UP000694391"/>
    </source>
</evidence>
<dbReference type="GO" id="GO:0008333">
    <property type="term" value="P:endosome to lysosome transport"/>
    <property type="evidence" value="ECO:0007669"/>
    <property type="project" value="TreeGrafter"/>
</dbReference>
<reference evidence="2" key="1">
    <citation type="submission" date="2025-08" db="UniProtKB">
        <authorList>
            <consortium name="Ensembl"/>
        </authorList>
    </citation>
    <scope>IDENTIFICATION</scope>
</reference>
<name>A0A8C0JX44_CANLU</name>
<reference evidence="2" key="2">
    <citation type="submission" date="2025-09" db="UniProtKB">
        <authorList>
            <consortium name="Ensembl"/>
        </authorList>
    </citation>
    <scope>IDENTIFICATION</scope>
</reference>
<dbReference type="PANTHER" id="PTHR23306:SF17">
    <property type="entry name" value="TUMOR SUSCEPTIBILITY GENE 101 PROTEIN"/>
    <property type="match status" value="1"/>
</dbReference>
<dbReference type="CDD" id="cd11685">
    <property type="entry name" value="UEV_TSG101-like"/>
    <property type="match status" value="1"/>
</dbReference>
<keyword evidence="3" id="KW-1185">Reference proteome</keyword>
<dbReference type="Gene3D" id="3.10.110.10">
    <property type="entry name" value="Ubiquitin Conjugating Enzyme"/>
    <property type="match status" value="1"/>
</dbReference>
<dbReference type="AlphaFoldDB" id="A0A8C0JX44"/>
<sequence length="94" mass="10656">MAVSESQLKKTVSKYKYRDLTIHEIVHVITLYKDLKPVLDSYVFNDGSSRELMNLSGTILVPYKVIYIIFQYALGCGTHAHIIPLSVSLNLLVQ</sequence>
<dbReference type="PANTHER" id="PTHR23306">
    <property type="entry name" value="TUMOR SUSCEPTIBILITY GENE 101 PROTEIN-RELATED"/>
    <property type="match status" value="1"/>
</dbReference>
<dbReference type="InterPro" id="IPR016135">
    <property type="entry name" value="UBQ-conjugating_enzyme/RWD"/>
</dbReference>
<dbReference type="GO" id="GO:0000813">
    <property type="term" value="C:ESCRT I complex"/>
    <property type="evidence" value="ECO:0007669"/>
    <property type="project" value="TreeGrafter"/>
</dbReference>
<evidence type="ECO:0000313" key="2">
    <source>
        <dbReference type="Ensembl" id="ENSCAFP00020006615.1"/>
    </source>
</evidence>
<dbReference type="Proteomes" id="UP000694391">
    <property type="component" value="Unplaced"/>
</dbReference>
<dbReference type="PROSITE" id="PS51322">
    <property type="entry name" value="UEV"/>
    <property type="match status" value="1"/>
</dbReference>